<evidence type="ECO:0000256" key="1">
    <source>
        <dbReference type="SAM" id="MobiDB-lite"/>
    </source>
</evidence>
<evidence type="ECO:0000313" key="2">
    <source>
        <dbReference type="EMBL" id="KAK1733412.1"/>
    </source>
</evidence>
<dbReference type="Proteomes" id="UP001224775">
    <property type="component" value="Unassembled WGS sequence"/>
</dbReference>
<gene>
    <name evidence="2" type="ORF">QTG54_015971</name>
</gene>
<feature type="region of interest" description="Disordered" evidence="1">
    <location>
        <begin position="37"/>
        <end position="61"/>
    </location>
</feature>
<dbReference type="AlphaFoldDB" id="A0AAD8XTH6"/>
<name>A0AAD8XTH6_9STRA</name>
<sequence length="208" mass="23651">MASQQQQQRKQLLSYSAALESPRPSWNCVMDIDCQHQHADKRHDSPLPSPSLKKSLKKKQHRSVSFQSSSLLFCYGVPEDETQDWYTGEDEEIFKVEARKEVAVFQQLKMKGGFAGASGQSTSDPQHHRNLCIVGLEQQLISPEFSRKRAMTKKLVKYAVLLEQSKIGTGYGNSNKAERIAEAARRYSEWSAAQAQMFGDFQYIQSKE</sequence>
<organism evidence="2 3">
    <name type="scientific">Skeletonema marinoi</name>
    <dbReference type="NCBI Taxonomy" id="267567"/>
    <lineage>
        <taxon>Eukaryota</taxon>
        <taxon>Sar</taxon>
        <taxon>Stramenopiles</taxon>
        <taxon>Ochrophyta</taxon>
        <taxon>Bacillariophyta</taxon>
        <taxon>Coscinodiscophyceae</taxon>
        <taxon>Thalassiosirophycidae</taxon>
        <taxon>Thalassiosirales</taxon>
        <taxon>Skeletonemataceae</taxon>
        <taxon>Skeletonema</taxon>
        <taxon>Skeletonema marinoi-dohrnii complex</taxon>
    </lineage>
</organism>
<keyword evidence="3" id="KW-1185">Reference proteome</keyword>
<accession>A0AAD8XTH6</accession>
<comment type="caution">
    <text evidence="2">The sequence shown here is derived from an EMBL/GenBank/DDBJ whole genome shotgun (WGS) entry which is preliminary data.</text>
</comment>
<proteinExistence type="predicted"/>
<reference evidence="2" key="1">
    <citation type="submission" date="2023-06" db="EMBL/GenBank/DDBJ databases">
        <title>Survivors Of The Sea: Transcriptome response of Skeletonema marinoi to long-term dormancy.</title>
        <authorList>
            <person name="Pinder M.I.M."/>
            <person name="Kourtchenko O."/>
            <person name="Robertson E.K."/>
            <person name="Larsson T."/>
            <person name="Maumus F."/>
            <person name="Osuna-Cruz C.M."/>
            <person name="Vancaester E."/>
            <person name="Stenow R."/>
            <person name="Vandepoele K."/>
            <person name="Ploug H."/>
            <person name="Bruchert V."/>
            <person name="Godhe A."/>
            <person name="Topel M."/>
        </authorList>
    </citation>
    <scope>NUCLEOTIDE SEQUENCE</scope>
    <source>
        <strain evidence="2">R05AC</strain>
    </source>
</reference>
<evidence type="ECO:0000313" key="3">
    <source>
        <dbReference type="Proteomes" id="UP001224775"/>
    </source>
</evidence>
<protein>
    <submittedName>
        <fullName evidence="2">Uncharacterized protein</fullName>
    </submittedName>
</protein>
<dbReference type="EMBL" id="JATAAI010000050">
    <property type="protein sequence ID" value="KAK1733412.1"/>
    <property type="molecule type" value="Genomic_DNA"/>
</dbReference>